<gene>
    <name evidence="2" type="ORF">PBY51_014088</name>
</gene>
<name>A0AAN7WV15_ELEMC</name>
<evidence type="ECO:0000313" key="2">
    <source>
        <dbReference type="EMBL" id="KAK5849782.1"/>
    </source>
</evidence>
<reference evidence="2 3" key="2">
    <citation type="journal article" date="2023" name="Mol. Biol. Evol.">
        <title>Genomics of Secondarily Temperate Adaptation in the Only Non-Antarctic Icefish.</title>
        <authorList>
            <person name="Rivera-Colon A.G."/>
            <person name="Rayamajhi N."/>
            <person name="Minhas B.F."/>
            <person name="Madrigal G."/>
            <person name="Bilyk K.T."/>
            <person name="Yoon V."/>
            <person name="Hune M."/>
            <person name="Gregory S."/>
            <person name="Cheng C.H.C."/>
            <person name="Catchen J.M."/>
        </authorList>
    </citation>
    <scope>NUCLEOTIDE SEQUENCE [LARGE SCALE GENOMIC DNA]</scope>
    <source>
        <strain evidence="2">JMC-PN-2008</strain>
    </source>
</reference>
<comment type="caution">
    <text evidence="2">The sequence shown here is derived from an EMBL/GenBank/DDBJ whole genome shotgun (WGS) entry which is preliminary data.</text>
</comment>
<accession>A0AAN7WV15</accession>
<feature type="region of interest" description="Disordered" evidence="1">
    <location>
        <begin position="34"/>
        <end position="65"/>
    </location>
</feature>
<dbReference type="Proteomes" id="UP001346869">
    <property type="component" value="Unassembled WGS sequence"/>
</dbReference>
<keyword evidence="3" id="KW-1185">Reference proteome</keyword>
<reference evidence="2 3" key="1">
    <citation type="journal article" date="2023" name="Genes (Basel)">
        <title>Chromosome-Level Genome Assembly and Circadian Gene Repertoire of the Patagonia Blennie Eleginops maclovinus-The Closest Ancestral Proxy of Antarctic Cryonotothenioids.</title>
        <authorList>
            <person name="Cheng C.C."/>
            <person name="Rivera-Colon A.G."/>
            <person name="Minhas B.F."/>
            <person name="Wilson L."/>
            <person name="Rayamajhi N."/>
            <person name="Vargas-Chacoff L."/>
            <person name="Catchen J.M."/>
        </authorList>
    </citation>
    <scope>NUCLEOTIDE SEQUENCE [LARGE SCALE GENOMIC DNA]</scope>
    <source>
        <strain evidence="2">JMC-PN-2008</strain>
    </source>
</reference>
<dbReference type="AlphaFoldDB" id="A0AAN7WV15"/>
<organism evidence="2 3">
    <name type="scientific">Eleginops maclovinus</name>
    <name type="common">Patagonian blennie</name>
    <name type="synonym">Eleginus maclovinus</name>
    <dbReference type="NCBI Taxonomy" id="56733"/>
    <lineage>
        <taxon>Eukaryota</taxon>
        <taxon>Metazoa</taxon>
        <taxon>Chordata</taxon>
        <taxon>Craniata</taxon>
        <taxon>Vertebrata</taxon>
        <taxon>Euteleostomi</taxon>
        <taxon>Actinopterygii</taxon>
        <taxon>Neopterygii</taxon>
        <taxon>Teleostei</taxon>
        <taxon>Neoteleostei</taxon>
        <taxon>Acanthomorphata</taxon>
        <taxon>Eupercaria</taxon>
        <taxon>Perciformes</taxon>
        <taxon>Notothenioidei</taxon>
        <taxon>Eleginopidae</taxon>
        <taxon>Eleginops</taxon>
    </lineage>
</organism>
<proteinExistence type="predicted"/>
<sequence length="99" mass="10525">MADHSPTAGPDTGAPISTATARMITDAWLAQQQTPPTLFLRQPDSDMARSCRPGEAVDGFNKAETNRDENTGVKLNLGARGTLGGRQMLLSAANIMMHT</sequence>
<dbReference type="EMBL" id="JAUZQC010000023">
    <property type="protein sequence ID" value="KAK5849782.1"/>
    <property type="molecule type" value="Genomic_DNA"/>
</dbReference>
<protein>
    <submittedName>
        <fullName evidence="2">Uncharacterized protein</fullName>
    </submittedName>
</protein>
<evidence type="ECO:0000256" key="1">
    <source>
        <dbReference type="SAM" id="MobiDB-lite"/>
    </source>
</evidence>
<evidence type="ECO:0000313" key="3">
    <source>
        <dbReference type="Proteomes" id="UP001346869"/>
    </source>
</evidence>